<proteinExistence type="predicted"/>
<evidence type="ECO:0000313" key="2">
    <source>
        <dbReference type="EnsemblPlants" id="OB04G16930.1"/>
    </source>
</evidence>
<evidence type="ECO:0000256" key="1">
    <source>
        <dbReference type="SAM" id="MobiDB-lite"/>
    </source>
</evidence>
<evidence type="ECO:0000313" key="3">
    <source>
        <dbReference type="Proteomes" id="UP000006038"/>
    </source>
</evidence>
<organism evidence="2">
    <name type="scientific">Oryza brachyantha</name>
    <name type="common">malo sina</name>
    <dbReference type="NCBI Taxonomy" id="4533"/>
    <lineage>
        <taxon>Eukaryota</taxon>
        <taxon>Viridiplantae</taxon>
        <taxon>Streptophyta</taxon>
        <taxon>Embryophyta</taxon>
        <taxon>Tracheophyta</taxon>
        <taxon>Spermatophyta</taxon>
        <taxon>Magnoliopsida</taxon>
        <taxon>Liliopsida</taxon>
        <taxon>Poales</taxon>
        <taxon>Poaceae</taxon>
        <taxon>BOP clade</taxon>
        <taxon>Oryzoideae</taxon>
        <taxon>Oryzeae</taxon>
        <taxon>Oryzinae</taxon>
        <taxon>Oryza</taxon>
    </lineage>
</organism>
<reference evidence="2" key="2">
    <citation type="submission" date="2013-04" db="UniProtKB">
        <authorList>
            <consortium name="EnsemblPlants"/>
        </authorList>
    </citation>
    <scope>IDENTIFICATION</scope>
</reference>
<keyword evidence="3" id="KW-1185">Reference proteome</keyword>
<dbReference type="Proteomes" id="UP000006038">
    <property type="component" value="Chromosome 4"/>
</dbReference>
<dbReference type="AlphaFoldDB" id="J3LX18"/>
<name>J3LX18_ORYBR</name>
<reference evidence="2" key="1">
    <citation type="journal article" date="2013" name="Nat. Commun.">
        <title>Whole-genome sequencing of Oryza brachyantha reveals mechanisms underlying Oryza genome evolution.</title>
        <authorList>
            <person name="Chen J."/>
            <person name="Huang Q."/>
            <person name="Gao D."/>
            <person name="Wang J."/>
            <person name="Lang Y."/>
            <person name="Liu T."/>
            <person name="Li B."/>
            <person name="Bai Z."/>
            <person name="Luis Goicoechea J."/>
            <person name="Liang C."/>
            <person name="Chen C."/>
            <person name="Zhang W."/>
            <person name="Sun S."/>
            <person name="Liao Y."/>
            <person name="Zhang X."/>
            <person name="Yang L."/>
            <person name="Song C."/>
            <person name="Wang M."/>
            <person name="Shi J."/>
            <person name="Liu G."/>
            <person name="Liu J."/>
            <person name="Zhou H."/>
            <person name="Zhou W."/>
            <person name="Yu Q."/>
            <person name="An N."/>
            <person name="Chen Y."/>
            <person name="Cai Q."/>
            <person name="Wang B."/>
            <person name="Liu B."/>
            <person name="Min J."/>
            <person name="Huang Y."/>
            <person name="Wu H."/>
            <person name="Li Z."/>
            <person name="Zhang Y."/>
            <person name="Yin Y."/>
            <person name="Song W."/>
            <person name="Jiang J."/>
            <person name="Jackson S.A."/>
            <person name="Wing R.A."/>
            <person name="Wang J."/>
            <person name="Chen M."/>
        </authorList>
    </citation>
    <scope>NUCLEOTIDE SEQUENCE [LARGE SCALE GENOMIC DNA]</scope>
    <source>
        <strain evidence="2">cv. IRGC 101232</strain>
    </source>
</reference>
<accession>J3LX18</accession>
<sequence length="83" mass="9270">MPPRQLEPPSGLPEEEKGSSKEEEEANVLLVEGAATGKEEGGAWWRPPSPVGWLRKLARAWCRRYRISQGLGGSIMRVATDYY</sequence>
<dbReference type="EnsemblPlants" id="OB04G16930.1">
    <property type="protein sequence ID" value="OB04G16930.1"/>
    <property type="gene ID" value="OB04G16930"/>
</dbReference>
<dbReference type="HOGENOM" id="CLU_2546260_0_0_1"/>
<protein>
    <submittedName>
        <fullName evidence="2">Uncharacterized protein</fullName>
    </submittedName>
</protein>
<feature type="region of interest" description="Disordered" evidence="1">
    <location>
        <begin position="1"/>
        <end position="25"/>
    </location>
</feature>
<dbReference type="Gramene" id="OB04G16930.1">
    <property type="protein sequence ID" value="OB04G16930.1"/>
    <property type="gene ID" value="OB04G16930"/>
</dbReference>